<feature type="binding site" evidence="3">
    <location>
        <position position="379"/>
    </location>
    <ligand>
        <name>ATP</name>
        <dbReference type="ChEBI" id="CHEBI:30616"/>
    </ligand>
</feature>
<keyword evidence="3" id="KW-0067">ATP-binding</keyword>
<dbReference type="Gene3D" id="1.10.510.10">
    <property type="entry name" value="Transferase(Phosphotransferase) domain 1"/>
    <property type="match status" value="1"/>
</dbReference>
<keyword evidence="4" id="KW-0812">Transmembrane</keyword>
<evidence type="ECO:0000313" key="6">
    <source>
        <dbReference type="EMBL" id="KOF62679.1"/>
    </source>
</evidence>
<comment type="subcellular location">
    <subcellularLocation>
        <location evidence="1">Membrane</location>
        <topology evidence="1">Single-pass membrane protein</topology>
    </subcellularLocation>
</comment>
<dbReference type="CDD" id="cd00192">
    <property type="entry name" value="PTKc"/>
    <property type="match status" value="1"/>
</dbReference>
<dbReference type="InterPro" id="IPR017441">
    <property type="entry name" value="Protein_kinase_ATP_BS"/>
</dbReference>
<dbReference type="STRING" id="37653.A0A0L8FGC1"/>
<dbReference type="PANTHER" id="PTHR24416:SF620">
    <property type="entry name" value="TYROSINE-PROTEIN KINASE RECEPTOR TORSO"/>
    <property type="match status" value="1"/>
</dbReference>
<dbReference type="AlphaFoldDB" id="A0A0L8FGC1"/>
<feature type="non-terminal residue" evidence="6">
    <location>
        <position position="1"/>
    </location>
</feature>
<dbReference type="SMART" id="SM00219">
    <property type="entry name" value="TyrKc"/>
    <property type="match status" value="1"/>
</dbReference>
<dbReference type="InterPro" id="IPR001245">
    <property type="entry name" value="Ser-Thr/Tyr_kinase_cat_dom"/>
</dbReference>
<dbReference type="GO" id="GO:0004714">
    <property type="term" value="F:transmembrane receptor protein tyrosine kinase activity"/>
    <property type="evidence" value="ECO:0007669"/>
    <property type="project" value="UniProtKB-EC"/>
</dbReference>
<keyword evidence="4" id="KW-0472">Membrane</keyword>
<dbReference type="SUPFAM" id="SSF56112">
    <property type="entry name" value="Protein kinase-like (PK-like)"/>
    <property type="match status" value="1"/>
</dbReference>
<protein>
    <recommendedName>
        <fullName evidence="5">Protein kinase domain-containing protein</fullName>
    </recommendedName>
</protein>
<dbReference type="InterPro" id="IPR020635">
    <property type="entry name" value="Tyr_kinase_cat_dom"/>
</dbReference>
<accession>A0A0L8FGC1</accession>
<dbReference type="GO" id="GO:0005524">
    <property type="term" value="F:ATP binding"/>
    <property type="evidence" value="ECO:0007669"/>
    <property type="project" value="UniProtKB-UniRule"/>
</dbReference>
<dbReference type="OrthoDB" id="3256376at2759"/>
<keyword evidence="4" id="KW-1133">Transmembrane helix</keyword>
<dbReference type="PRINTS" id="PR00109">
    <property type="entry name" value="TYRKINASE"/>
</dbReference>
<dbReference type="FunFam" id="1.10.510.10:FF:000462">
    <property type="entry name" value="Receptor tyrosine kinase"/>
    <property type="match status" value="1"/>
</dbReference>
<evidence type="ECO:0000259" key="5">
    <source>
        <dbReference type="PROSITE" id="PS50011"/>
    </source>
</evidence>
<dbReference type="PROSITE" id="PS00109">
    <property type="entry name" value="PROTEIN_KINASE_TYR"/>
    <property type="match status" value="1"/>
</dbReference>
<dbReference type="Gene3D" id="3.30.200.20">
    <property type="entry name" value="Phosphorylase Kinase, domain 1"/>
    <property type="match status" value="1"/>
</dbReference>
<dbReference type="GO" id="GO:0043235">
    <property type="term" value="C:receptor complex"/>
    <property type="evidence" value="ECO:0007669"/>
    <property type="project" value="TreeGrafter"/>
</dbReference>
<evidence type="ECO:0000256" key="4">
    <source>
        <dbReference type="SAM" id="Phobius"/>
    </source>
</evidence>
<organism evidence="6">
    <name type="scientific">Octopus bimaculoides</name>
    <name type="common">California two-spotted octopus</name>
    <dbReference type="NCBI Taxonomy" id="37653"/>
    <lineage>
        <taxon>Eukaryota</taxon>
        <taxon>Metazoa</taxon>
        <taxon>Spiralia</taxon>
        <taxon>Lophotrochozoa</taxon>
        <taxon>Mollusca</taxon>
        <taxon>Cephalopoda</taxon>
        <taxon>Coleoidea</taxon>
        <taxon>Octopodiformes</taxon>
        <taxon>Octopoda</taxon>
        <taxon>Incirrata</taxon>
        <taxon>Octopodidae</taxon>
        <taxon>Octopus</taxon>
    </lineage>
</organism>
<sequence>GELVMGPVQQGYSSHSANVQLKHKIIEHDQVLTIQLQLHISNTSTSKATEYCVHWFLNSCNAYPDLEFCDIPPDHYGPKPFLTNVKTPELNLTNIKYNSKYTIRLEWNAKPAIDINVITPKCLTPDVTITYCEHRVLPLPPIGEIQWFLNNASLVYNISIGKVMANISWVAPFNKLNVKYSVTWQGPEVSETFDRIVAGKLVTSLNYVVLKLDIGFVYKIRVKAICCTDQSSNETLDSEFLYLNLTRGTYASEEELNGAKSPDDIIDNTQSGPKKVSSAAILAACASIFVLMAVLLLLIYKKRKSLKEVVIIKTMAAKNNTYKSNVTGSSKMDYTSEQTVVTDEWELDPSLLRFSTPLGQGAFGKVVTGYYAQRKVAIKVVKDSAPLSYKEDLLDELNLMKRIGIHPNIVSMVGACTQKEPIALVMEYVPYGNLHNFLRKCRSEGEVRLRNGTSELNYSVMDKNGQIENGIITPVDILSFARQISMAMEYMAENKYVHRDLAARNVLLDCGKVVKVCDFGLSRDIYKDNQYQKLTNGKLPIKWMAIESLRDRIFTTQSDVWSFGILLWEIVSLGASPYPSIALADLYHVLCSGHRMEKTSNCSEELYRIMRLCWAENPQKRPTFTQLRHLLEYLLSKDCNYLELDNINVPLAASENSSPPQSFEIDLAPPLPERRQIPEIPADTSPEELSTEFLIRRVYSQ</sequence>
<name>A0A0L8FGC1_OCTBM</name>
<dbReference type="EMBL" id="KQ432680">
    <property type="protein sequence ID" value="KOF62679.1"/>
    <property type="molecule type" value="Genomic_DNA"/>
</dbReference>
<dbReference type="InterPro" id="IPR000719">
    <property type="entry name" value="Prot_kinase_dom"/>
</dbReference>
<dbReference type="InterPro" id="IPR050122">
    <property type="entry name" value="RTK"/>
</dbReference>
<dbReference type="GO" id="GO:0005886">
    <property type="term" value="C:plasma membrane"/>
    <property type="evidence" value="ECO:0007669"/>
    <property type="project" value="TreeGrafter"/>
</dbReference>
<evidence type="ECO:0000256" key="3">
    <source>
        <dbReference type="PROSITE-ProRule" id="PRU10141"/>
    </source>
</evidence>
<gene>
    <name evidence="6" type="ORF">OCBIM_22022318mg</name>
</gene>
<dbReference type="PROSITE" id="PS00107">
    <property type="entry name" value="PROTEIN_KINASE_ATP"/>
    <property type="match status" value="1"/>
</dbReference>
<dbReference type="InterPro" id="IPR008266">
    <property type="entry name" value="Tyr_kinase_AS"/>
</dbReference>
<keyword evidence="3" id="KW-0547">Nucleotide-binding</keyword>
<dbReference type="Pfam" id="PF07714">
    <property type="entry name" value="PK_Tyr_Ser-Thr"/>
    <property type="match status" value="1"/>
</dbReference>
<dbReference type="PANTHER" id="PTHR24416">
    <property type="entry name" value="TYROSINE-PROTEIN KINASE RECEPTOR"/>
    <property type="match status" value="1"/>
</dbReference>
<evidence type="ECO:0000256" key="1">
    <source>
        <dbReference type="ARBA" id="ARBA00004167"/>
    </source>
</evidence>
<comment type="catalytic activity">
    <reaction evidence="2">
        <text>L-tyrosyl-[protein] + ATP = O-phospho-L-tyrosyl-[protein] + ADP + H(+)</text>
        <dbReference type="Rhea" id="RHEA:10596"/>
        <dbReference type="Rhea" id="RHEA-COMP:10136"/>
        <dbReference type="Rhea" id="RHEA-COMP:20101"/>
        <dbReference type="ChEBI" id="CHEBI:15378"/>
        <dbReference type="ChEBI" id="CHEBI:30616"/>
        <dbReference type="ChEBI" id="CHEBI:46858"/>
        <dbReference type="ChEBI" id="CHEBI:61978"/>
        <dbReference type="ChEBI" id="CHEBI:456216"/>
        <dbReference type="EC" id="2.7.10.1"/>
    </reaction>
</comment>
<dbReference type="InterPro" id="IPR011009">
    <property type="entry name" value="Kinase-like_dom_sf"/>
</dbReference>
<evidence type="ECO:0000256" key="2">
    <source>
        <dbReference type="ARBA" id="ARBA00051243"/>
    </source>
</evidence>
<proteinExistence type="predicted"/>
<reference evidence="6" key="1">
    <citation type="submission" date="2015-07" db="EMBL/GenBank/DDBJ databases">
        <title>MeaNS - Measles Nucleotide Surveillance Program.</title>
        <authorList>
            <person name="Tran T."/>
            <person name="Druce J."/>
        </authorList>
    </citation>
    <scope>NUCLEOTIDE SEQUENCE</scope>
    <source>
        <strain evidence="6">UCB-OBI-ISO-001</strain>
        <tissue evidence="6">Gonad</tissue>
    </source>
</reference>
<feature type="transmembrane region" description="Helical" evidence="4">
    <location>
        <begin position="279"/>
        <end position="300"/>
    </location>
</feature>
<dbReference type="GO" id="GO:0007169">
    <property type="term" value="P:cell surface receptor protein tyrosine kinase signaling pathway"/>
    <property type="evidence" value="ECO:0007669"/>
    <property type="project" value="TreeGrafter"/>
</dbReference>
<feature type="domain" description="Protein kinase" evidence="5">
    <location>
        <begin position="352"/>
        <end position="634"/>
    </location>
</feature>
<dbReference type="PROSITE" id="PS50011">
    <property type="entry name" value="PROTEIN_KINASE_DOM"/>
    <property type="match status" value="1"/>
</dbReference>